<dbReference type="EMBL" id="PGXC01000004">
    <property type="protein sequence ID" value="PKK90770.1"/>
    <property type="molecule type" value="Genomic_DNA"/>
</dbReference>
<accession>A0A2N1PR11</accession>
<sequence length="697" mass="78331">MYPEPLLKAAKAKGFDLESADSRPALSKELARDFFQKRLLQMLPSEAASMDTRVFLGFLAILAERRITLGHKSHGSPVAKNTDSSWITSCDITYINVRGSAPAGRKTGTFMDVARMLATIPSGAMLLAPFTHCCDDNIYSLNSHHLINPDCIDEELMANGFSGEDQLALLTSAAHLMDKAIGIEILPYTARFSIHALETPELFRWFKTDRDSTSKSLPNEKSKQDFHSMEKILGNRYQQIFHDTVRATVRRICIRAGLLTPDSEESLPPHSMLLGVQKDIINELMREGIWTLPCQAWTAIGLPEFTGMNGDEHKPLFKYLNGSGENRIEDADEHLTPVKLYHPVPVNRISSGRTKPEPFEEGIEFVTNLFPGYSKKFNFDFFRLQGVDRMMWSIVDSNPDFPSSDRLTPEIAATIIEKARSGKPYVAAIADRADDDIDKFRKVGFDLTMGWEQNSPLDSTILGTSIARARRISRLNELSFGDPKSSVMMAVDYHDVASPRKLGKSHSEIAGSRGMLLRYFAARFGSAGLGRRPVFDILGNQEMSHGFLDSTKSRNCLSWGRDRKFRDSLISMENIYHKFSHIFEGGDLSLYYFDNNFCYWYVDLAEEGKLSERVVCLVNPDHMRGPSIRNYLINVMDTADGRYRTVPAPSSLFEVNVENASMVKSPFVGGTFAFPKVGPGDMKMLYLTYRLIDSEAM</sequence>
<dbReference type="Gene3D" id="3.20.20.80">
    <property type="entry name" value="Glycosidases"/>
    <property type="match status" value="1"/>
</dbReference>
<evidence type="ECO:0000313" key="1">
    <source>
        <dbReference type="EMBL" id="PKK90770.1"/>
    </source>
</evidence>
<gene>
    <name evidence="1" type="ORF">CVV64_07790</name>
</gene>
<reference evidence="1 2" key="1">
    <citation type="journal article" date="2017" name="ISME J.">
        <title>Potential for microbial H2 and metal transformations associated with novel bacteria and archaea in deep terrestrial subsurface sediments.</title>
        <authorList>
            <person name="Hernsdorf A.W."/>
            <person name="Amano Y."/>
            <person name="Miyakawa K."/>
            <person name="Ise K."/>
            <person name="Suzuki Y."/>
            <person name="Anantharaman K."/>
            <person name="Probst A."/>
            <person name="Burstein D."/>
            <person name="Thomas B.C."/>
            <person name="Banfield J.F."/>
        </authorList>
    </citation>
    <scope>NUCLEOTIDE SEQUENCE [LARGE SCALE GENOMIC DNA]</scope>
    <source>
        <strain evidence="1">HGW-Wallbacteria-1</strain>
    </source>
</reference>
<dbReference type="AlphaFoldDB" id="A0A2N1PR11"/>
<proteinExistence type="predicted"/>
<organism evidence="1 2">
    <name type="scientific">Candidatus Wallbacteria bacterium HGW-Wallbacteria-1</name>
    <dbReference type="NCBI Taxonomy" id="2013854"/>
    <lineage>
        <taxon>Bacteria</taxon>
        <taxon>Candidatus Walliibacteriota</taxon>
    </lineage>
</organism>
<protein>
    <submittedName>
        <fullName evidence="1">Uncharacterized protein</fullName>
    </submittedName>
</protein>
<name>A0A2N1PR11_9BACT</name>
<evidence type="ECO:0000313" key="2">
    <source>
        <dbReference type="Proteomes" id="UP000233256"/>
    </source>
</evidence>
<comment type="caution">
    <text evidence="1">The sequence shown here is derived from an EMBL/GenBank/DDBJ whole genome shotgun (WGS) entry which is preliminary data.</text>
</comment>
<dbReference type="Proteomes" id="UP000233256">
    <property type="component" value="Unassembled WGS sequence"/>
</dbReference>